<proteinExistence type="predicted"/>
<protein>
    <submittedName>
        <fullName evidence="3">FecR family protein</fullName>
    </submittedName>
</protein>
<keyword evidence="1" id="KW-0732">Signal</keyword>
<evidence type="ECO:0000259" key="2">
    <source>
        <dbReference type="Pfam" id="PF04773"/>
    </source>
</evidence>
<dbReference type="Gene3D" id="2.60.120.1440">
    <property type="match status" value="1"/>
</dbReference>
<organism evidence="3 4">
    <name type="scientific">Rarispira pelagica</name>
    <dbReference type="NCBI Taxonomy" id="3141764"/>
    <lineage>
        <taxon>Bacteria</taxon>
        <taxon>Pseudomonadati</taxon>
        <taxon>Spirochaetota</taxon>
        <taxon>Spirochaetia</taxon>
        <taxon>Winmispirales</taxon>
        <taxon>Winmispiraceae</taxon>
        <taxon>Rarispira</taxon>
    </lineage>
</organism>
<evidence type="ECO:0000313" key="3">
    <source>
        <dbReference type="EMBL" id="MEM5947433.1"/>
    </source>
</evidence>
<dbReference type="RefSeq" id="WP_420068882.1">
    <property type="nucleotide sequence ID" value="NZ_JBCHKQ010000001.1"/>
</dbReference>
<feature type="signal peptide" evidence="1">
    <location>
        <begin position="1"/>
        <end position="19"/>
    </location>
</feature>
<dbReference type="Proteomes" id="UP001466331">
    <property type="component" value="Unassembled WGS sequence"/>
</dbReference>
<name>A0ABU9U9U8_9SPIR</name>
<feature type="domain" description="FecR protein" evidence="2">
    <location>
        <begin position="55"/>
        <end position="157"/>
    </location>
</feature>
<feature type="chain" id="PRO_5045294686" evidence="1">
    <location>
        <begin position="20"/>
        <end position="353"/>
    </location>
</feature>
<dbReference type="EMBL" id="JBCHKQ010000001">
    <property type="protein sequence ID" value="MEM5947433.1"/>
    <property type="molecule type" value="Genomic_DNA"/>
</dbReference>
<sequence length="353" mass="40039">MKKTSMLFLLLIIASSLTAQTVGIITYVEGEAYVSRADGTEEKADFGLFLEEYDVISTGEDGYLIWEFTEESGFSGEIQLEPSTISQIVIDKEDNKELASMELLSGEIFLKINKLAGSQDLSVHTQSAAMGVRGTQFTVSTSPAGDILVVCTEGKVECVDDEGEKAFAEPGKAVEKRLEERLRTTFFKLADAKRFKEEWMTGRMEAFKANAAKAFGHYAKLYRERKKAFLEAYKELVKKHDIIEKWAREYKQGTIKGGGVETLKEKKELVPVILKLKKEMFLFSRVYYRVLELRNYYYKGVKVGVIEGGERAENFIKEVEKDSKILKENLKYVHRAMFLFKQKGAGFLGESLF</sequence>
<evidence type="ECO:0000313" key="4">
    <source>
        <dbReference type="Proteomes" id="UP001466331"/>
    </source>
</evidence>
<keyword evidence="4" id="KW-1185">Reference proteome</keyword>
<reference evidence="3 4" key="1">
    <citation type="submission" date="2024-03" db="EMBL/GenBank/DDBJ databases">
        <title>Ignisphaera cupida sp. nov., a hyperthermophilic hydrolytic archaeon from a hot spring of Kamchatka, and proposal of Ignisphaeraceae fam. nov.</title>
        <authorList>
            <person name="Podosokorskaya O.A."/>
            <person name="Elcheninov A.G."/>
            <person name="Maltseva A.I."/>
            <person name="Zayulina K.S."/>
            <person name="Novikov A."/>
            <person name="Merkel A.Y."/>
        </authorList>
    </citation>
    <scope>NUCLEOTIDE SEQUENCE [LARGE SCALE GENOMIC DNA]</scope>
    <source>
        <strain evidence="3 4">38H-sp</strain>
    </source>
</reference>
<gene>
    <name evidence="3" type="ORF">WKV44_02640</name>
</gene>
<comment type="caution">
    <text evidence="3">The sequence shown here is derived from an EMBL/GenBank/DDBJ whole genome shotgun (WGS) entry which is preliminary data.</text>
</comment>
<dbReference type="PANTHER" id="PTHR38731">
    <property type="entry name" value="LIPL45-RELATED LIPOPROTEIN-RELATED"/>
    <property type="match status" value="1"/>
</dbReference>
<evidence type="ECO:0000256" key="1">
    <source>
        <dbReference type="SAM" id="SignalP"/>
    </source>
</evidence>
<accession>A0ABU9U9U8</accession>
<dbReference type="InterPro" id="IPR006860">
    <property type="entry name" value="FecR"/>
</dbReference>
<dbReference type="Pfam" id="PF04773">
    <property type="entry name" value="FecR"/>
    <property type="match status" value="1"/>
</dbReference>